<evidence type="ECO:0000256" key="1">
    <source>
        <dbReference type="ARBA" id="ARBA00004829"/>
    </source>
</evidence>
<dbReference type="NCBIfam" id="TIGR02734">
    <property type="entry name" value="crtI_fam"/>
    <property type="match status" value="1"/>
</dbReference>
<dbReference type="PRINTS" id="PR00419">
    <property type="entry name" value="ADXRDTASE"/>
</dbReference>
<comment type="similarity">
    <text evidence="4">Belongs to the carotenoid/retinoid oxidoreductase family.</text>
</comment>
<feature type="domain" description="Amine oxidase" evidence="5">
    <location>
        <begin position="15"/>
        <end position="493"/>
    </location>
</feature>
<dbReference type="RefSeq" id="WP_141628891.1">
    <property type="nucleotide sequence ID" value="NZ_VHIR01000007.1"/>
</dbReference>
<gene>
    <name evidence="6" type="primary">crtI</name>
    <name evidence="6" type="ORF">EJK80_06625</name>
</gene>
<dbReference type="PANTHER" id="PTHR43734:SF1">
    <property type="entry name" value="PHYTOENE DESATURASE"/>
    <property type="match status" value="1"/>
</dbReference>
<dbReference type="AlphaFoldDB" id="A0A540R7F8"/>
<dbReference type="STRING" id="1686286.GCA_900092335_02734"/>
<reference evidence="6 7" key="1">
    <citation type="submission" date="2019-06" db="EMBL/GenBank/DDBJ databases">
        <title>Draft genome of C. phoceense Strain 272.</title>
        <authorList>
            <person name="Pacheco L.G.C."/>
            <person name="Barberis C.M."/>
            <person name="Almuzara M.N."/>
            <person name="Traglia G.M."/>
            <person name="Santos C.S."/>
            <person name="Rocha D.J.P.G."/>
            <person name="Aguiar E.R.G.R."/>
            <person name="Vay C.A."/>
        </authorList>
    </citation>
    <scope>NUCLEOTIDE SEQUENCE [LARGE SCALE GENOMIC DNA]</scope>
    <source>
        <strain evidence="6 7">272</strain>
    </source>
</reference>
<dbReference type="GO" id="GO:0016117">
    <property type="term" value="P:carotenoid biosynthetic process"/>
    <property type="evidence" value="ECO:0007669"/>
    <property type="project" value="UniProtKB-KW"/>
</dbReference>
<dbReference type="InterPro" id="IPR002937">
    <property type="entry name" value="Amino_oxidase"/>
</dbReference>
<dbReference type="Gene3D" id="3.50.50.60">
    <property type="entry name" value="FAD/NAD(P)-binding domain"/>
    <property type="match status" value="2"/>
</dbReference>
<evidence type="ECO:0000256" key="3">
    <source>
        <dbReference type="ARBA" id="ARBA00023002"/>
    </source>
</evidence>
<comment type="caution">
    <text evidence="6">The sequence shown here is derived from an EMBL/GenBank/DDBJ whole genome shotgun (WGS) entry which is preliminary data.</text>
</comment>
<keyword evidence="7" id="KW-1185">Reference proteome</keyword>
<dbReference type="Proteomes" id="UP000318080">
    <property type="component" value="Unassembled WGS sequence"/>
</dbReference>
<dbReference type="GO" id="GO:0016491">
    <property type="term" value="F:oxidoreductase activity"/>
    <property type="evidence" value="ECO:0007669"/>
    <property type="project" value="UniProtKB-KW"/>
</dbReference>
<organism evidence="6 7">
    <name type="scientific">Corynebacterium phoceense</name>
    <dbReference type="NCBI Taxonomy" id="1686286"/>
    <lineage>
        <taxon>Bacteria</taxon>
        <taxon>Bacillati</taxon>
        <taxon>Actinomycetota</taxon>
        <taxon>Actinomycetes</taxon>
        <taxon>Mycobacteriales</taxon>
        <taxon>Corynebacteriaceae</taxon>
        <taxon>Corynebacterium</taxon>
    </lineage>
</organism>
<evidence type="ECO:0000256" key="2">
    <source>
        <dbReference type="ARBA" id="ARBA00022746"/>
    </source>
</evidence>
<evidence type="ECO:0000313" key="6">
    <source>
        <dbReference type="EMBL" id="TQE43671.1"/>
    </source>
</evidence>
<evidence type="ECO:0000256" key="4">
    <source>
        <dbReference type="RuleBase" id="RU362075"/>
    </source>
</evidence>
<protein>
    <submittedName>
        <fullName evidence="6">Phytoene desaturase</fullName>
    </submittedName>
</protein>
<dbReference type="SUPFAM" id="SSF51905">
    <property type="entry name" value="FAD/NAD(P)-binding domain"/>
    <property type="match status" value="1"/>
</dbReference>
<sequence length="514" mass="55132">MSDHADHVIVIGAGVAGLATAALLVRDGKRVTVIDQNETVGGRAGSFETDGFRWDTGPSWYLMPEAYDHFFDLCGAPRPQLRDIHPAYRVLSSSEALDVHPGIDHVAGLFESIEPGAGDRIRAYLAQASEIYDIALAHFLYTTFSDPRTLLVPDVLSRLGVLARLLSQSLARHAAGSFRDPRLLQILTYPAVFLSSEPAAAPALYALMSHTDLVQGPKYPVGGFNGLVQAIADAASGAEFLLGEPVTEITHSGRRATGVMLAGRHIAADAVVSAADLHHTETALLPPALRTYTSSYFARRDPGLGTVLILLGVRGSLPELAHHTLLFSEDWDPDFRAVYHGPEPTRPLDASHSIYVSKPSASDDTVAPAGHENLFVLVPVPADATLGHGDAYLPQASTRVDAIADAAIEQIASWAQIPDLADRVVSRHTLGPADFTERYNAWHGGAIGPAHTLRQSAFFRGKNVSSKLENLYYAGATTVPGVGVPMCLISAENVLKRMHGDTTATPLSPEFFRR</sequence>
<comment type="pathway">
    <text evidence="1 4">Carotenoid biosynthesis.</text>
</comment>
<name>A0A540R7F8_9CORY</name>
<dbReference type="InterPro" id="IPR014105">
    <property type="entry name" value="Carotenoid/retinoid_OxRdtase"/>
</dbReference>
<dbReference type="InterPro" id="IPR036188">
    <property type="entry name" value="FAD/NAD-bd_sf"/>
</dbReference>
<evidence type="ECO:0000259" key="5">
    <source>
        <dbReference type="Pfam" id="PF01593"/>
    </source>
</evidence>
<dbReference type="EMBL" id="VHIR01000007">
    <property type="protein sequence ID" value="TQE43671.1"/>
    <property type="molecule type" value="Genomic_DNA"/>
</dbReference>
<dbReference type="Pfam" id="PF01593">
    <property type="entry name" value="Amino_oxidase"/>
    <property type="match status" value="1"/>
</dbReference>
<evidence type="ECO:0000313" key="7">
    <source>
        <dbReference type="Proteomes" id="UP000318080"/>
    </source>
</evidence>
<accession>A0A540R7F8</accession>
<dbReference type="PANTHER" id="PTHR43734">
    <property type="entry name" value="PHYTOENE DESATURASE"/>
    <property type="match status" value="1"/>
</dbReference>
<keyword evidence="2 4" id="KW-0125">Carotenoid biosynthesis</keyword>
<proteinExistence type="inferred from homology"/>
<keyword evidence="3 4" id="KW-0560">Oxidoreductase</keyword>